<keyword evidence="3" id="KW-1185">Reference proteome</keyword>
<evidence type="ECO:0000313" key="2">
    <source>
        <dbReference type="EMBL" id="BBI90654.1"/>
    </source>
</evidence>
<keyword evidence="1" id="KW-1133">Transmembrane helix</keyword>
<reference evidence="2 3" key="1">
    <citation type="journal article" date="2019" name="Arch. Virol.">
        <title>A novel jumbo Tenacibaculum maritimum lytic phage with head-fiber-like appendages.</title>
        <authorList>
            <person name="Kawato Y."/>
            <person name="Istiqomah I."/>
            <person name="Gaafar A.Y."/>
            <person name="Hanaoka M."/>
            <person name="Ishimaru K."/>
            <person name="Yasuike M."/>
            <person name="Nishiki I."/>
            <person name="Nakamura Y."/>
            <person name="Fujiwara A."/>
            <person name="Nakai T."/>
        </authorList>
    </citation>
    <scope>NUCLEOTIDE SEQUENCE [LARGE SCALE GENOMIC DNA]</scope>
    <source>
        <strain evidence="2 3">PTm1</strain>
    </source>
</reference>
<name>A0A5S9C187_9CAUD</name>
<dbReference type="Proteomes" id="UP000422648">
    <property type="component" value="Segment"/>
</dbReference>
<feature type="transmembrane region" description="Helical" evidence="1">
    <location>
        <begin position="105"/>
        <end position="122"/>
    </location>
</feature>
<keyword evidence="1" id="KW-0812">Transmembrane</keyword>
<evidence type="ECO:0000256" key="1">
    <source>
        <dbReference type="SAM" id="Phobius"/>
    </source>
</evidence>
<dbReference type="EMBL" id="AP019524">
    <property type="protein sequence ID" value="BBI90654.1"/>
    <property type="molecule type" value="Genomic_DNA"/>
</dbReference>
<keyword evidence="1" id="KW-0472">Membrane</keyword>
<organism evidence="2 3">
    <name type="scientific">Tenacibaculum phage PTm1</name>
    <dbReference type="NCBI Taxonomy" id="2547425"/>
    <lineage>
        <taxon>Viruses</taxon>
        <taxon>Duplodnaviria</taxon>
        <taxon>Heunggongvirae</taxon>
        <taxon>Uroviricota</taxon>
        <taxon>Caudoviricetes</taxon>
        <taxon>Shirahamavirus</taxon>
        <taxon>Shirahamavirus PTm1</taxon>
    </lineage>
</organism>
<proteinExistence type="predicted"/>
<evidence type="ECO:0000313" key="3">
    <source>
        <dbReference type="Proteomes" id="UP000422648"/>
    </source>
</evidence>
<dbReference type="KEGG" id="vg:55803067"/>
<dbReference type="RefSeq" id="YP_009873946.1">
    <property type="nucleotide sequence ID" value="NC_049340.1"/>
</dbReference>
<accession>A0A5S9C187</accession>
<sequence length="149" mass="18012">MLKGKFAKDFSIDELHYALDAMANDIKRKGLGYDVERLFEMAFNDFMKGKFSFDGATFFPERAYDIWEWQSFIHDWYNGIGYVSYFVDSVFKKLMRMSNMHPMQYYGRSCVMFLFTWVNIIRHKYFLKDLKKFDKDSPIYKLSKKILKK</sequence>
<protein>
    <submittedName>
        <fullName evidence="2">Uncharacterized protein</fullName>
    </submittedName>
</protein>
<dbReference type="GeneID" id="55803067"/>